<feature type="region of interest" description="Disordered" evidence="1">
    <location>
        <begin position="666"/>
        <end position="812"/>
    </location>
</feature>
<evidence type="ECO:0000313" key="4">
    <source>
        <dbReference type="Proteomes" id="UP001438707"/>
    </source>
</evidence>
<proteinExistence type="predicted"/>
<dbReference type="GO" id="GO:0034498">
    <property type="term" value="P:early endosome to Golgi transport"/>
    <property type="evidence" value="ECO:0007669"/>
    <property type="project" value="TreeGrafter"/>
</dbReference>
<dbReference type="EMBL" id="JALJOS010000034">
    <property type="protein sequence ID" value="KAK9822118.1"/>
    <property type="molecule type" value="Genomic_DNA"/>
</dbReference>
<protein>
    <recommendedName>
        <fullName evidence="2">TRAPPC10/Trs130 N-terminal domain-containing protein</fullName>
    </recommendedName>
</protein>
<dbReference type="Proteomes" id="UP001438707">
    <property type="component" value="Unassembled WGS sequence"/>
</dbReference>
<evidence type="ECO:0000256" key="1">
    <source>
        <dbReference type="SAM" id="MobiDB-lite"/>
    </source>
</evidence>
<evidence type="ECO:0000259" key="2">
    <source>
        <dbReference type="Pfam" id="PF23036"/>
    </source>
</evidence>
<dbReference type="InterPro" id="IPR045126">
    <property type="entry name" value="TRAPPC10/Trs130"/>
</dbReference>
<dbReference type="GO" id="GO:0006891">
    <property type="term" value="P:intra-Golgi vesicle-mediated transport"/>
    <property type="evidence" value="ECO:0007669"/>
    <property type="project" value="TreeGrafter"/>
</dbReference>
<organism evidence="3 4">
    <name type="scientific">Apatococcus lobatus</name>
    <dbReference type="NCBI Taxonomy" id="904363"/>
    <lineage>
        <taxon>Eukaryota</taxon>
        <taxon>Viridiplantae</taxon>
        <taxon>Chlorophyta</taxon>
        <taxon>core chlorophytes</taxon>
        <taxon>Trebouxiophyceae</taxon>
        <taxon>Chlorellales</taxon>
        <taxon>Chlorellaceae</taxon>
        <taxon>Apatococcus</taxon>
    </lineage>
</organism>
<gene>
    <name evidence="3" type="ORF">WJX74_009131</name>
</gene>
<feature type="region of interest" description="Disordered" evidence="1">
    <location>
        <begin position="365"/>
        <end position="497"/>
    </location>
</feature>
<sequence>MELADFGARFVTAVEDLSGVWPSISEALDARLPLRSVPLRNKFGNTLTVDKLPVQYLLSDDARLKRLRPYAHSPVTWFRNPFACLILVSCEDAEDYRRQWRMQLKGILDREKDSVGGLAEWVICYVRPLNADALSKGPKKVMEALRHDFSTRRRERCVRLDLMTTGSSKVTVAGLDELERLLREAVKASFEARQAAYDDEVRKLMDKRLEKGWSFSTLFLVKDSLAIMLEAGGLLEDAVREYSELEACYLEALASGGPLAGAPFGGNQDGDDVAQLLKASWRETRRAVLHKGNIAEFHFRQYMFACQARLLLKLERPAEVVIKGLKFIQTFSEILSRREASGQLPNLFREAWAFSACLSLASPSASGKLPPADASSTEASPPRPHHRRAMTEDVHDGRGGASALGRAYSSQAPGKGSMTTSAMENGDTSLPQQRPQTSAALQGDRGNADVAGKLPQQLSLTPVRTGRGVGNHAEANGGGHSRHQGQSSDGSAQSAGLDWDLGVSTKLEDTSAEDPHASGWGVTTPEEKVAAVKRAAVCLLGHLYAGARLELLHLGHALGLSAHCEPVSPMSTPGRAGSRQRSPFGHLPAPAYFQAAPQMLSKEAVQSSLASAPSGLLGPEHGSGKTELIGISSDGSQRAGGKPPTALTGALLHARSRSRFGLEHLGGQSASAGISRSHSRQSSMESVSTAQIQSTTPTDFEVADGDHSKPRGQDSPMGIRKDSLPEASQDLDGGTQTSTPRSLRIQHSEASQTSNDGSAASGAPAGFDVSEAQMVERELERASDSDSMQGDSHLANGGVLGQHLQSRGSDGPRPAWVSDWRLKLALADAKQFQDLWVELSGAAGRCYVAAGRRRVAALMRAEVAEVLVARGLVARAAALVEQQCRLFLAEGWPRLAAALLPRLIACQKSLMQVPTPHACIQLLSLPSVCWPQLDRSALQQDLSALAGLLPTNSPVGSALPSQQPSGQPLSATGMLQALPLPGSFSRFFGEAGPSGDPLLLPSSGATSRQGGKGAREVSVGDVQQVEVEVVSRLAKPVLLRGVALQLGVLQEMRVVVSPRKPTEQPQKEPQGGTGSSAATPTAATPVVTPINSSPVKGHEHTSAHALNRFKQDWRETEELECRLLSCFTATTSSHAPSADNHNHPSISSHQPGSTHSYQPSTGHRLTETNVPHADQEEPTPSSEAVLQPGRNLLIFSATPLKRGLYTLKHLSAQLDHLQLHVPLRPAPAFHIPGLPLQEDDSPDLLTPQAPKAESALELGSLDPTGRIAEVPVVLHARSCRPRMRITAVALAGTLIAGHAQHLGLVLYPLHDTLQDGSLHVDSVDPDAGEAHVRTADTASIQLEENASICPLSTALSQSHSSQTSSSQPSPSQQLPSSSHHAATSPRVAAPDVPTTLAQPSSSQAASRGSHPASSSPSLDAADASAAADRAGQQSSSDGPAGPSGDPPQQLSFSQDGPNLPDWAWRDPSLLWIPVSLGHIPLRHETVRVTSFSSAPPMKRPFASLESLRRPGPPGTPGIPSTPHNPASPHPPSYQPRPCVNIDVSLSYMAGCPRSHVSRLSVPLTSPFRIHSNARELPGKRVALQFTVISQVPWPAMLHAAVLHLQQGFATGNLLPGSRLPLQVQPYGSVGLLTMLNVGRLRASAALHAAASCLELHYQLLTQQPAEGLPCEVLPNWEQQEQHAAGRPLNLCLPPMPPFRGHSQVQPEQQGASSLRHTFVLEMSLEEGTPRSPILIRLLGPLVARVGEPLVLCWRLERSAGLPNSHDSANIQYQAQATHEGWQPGGMRSGCVALPNQAGAAASVEATWIPTISGLLPVPQLHLRDVAHQELSDGMGSDLVKVEPAEFHSVAL</sequence>
<feature type="region of interest" description="Disordered" evidence="1">
    <location>
        <begin position="995"/>
        <end position="1018"/>
    </location>
</feature>
<feature type="region of interest" description="Disordered" evidence="1">
    <location>
        <begin position="1057"/>
        <end position="1102"/>
    </location>
</feature>
<feature type="region of interest" description="Disordered" evidence="1">
    <location>
        <begin position="611"/>
        <end position="647"/>
    </location>
</feature>
<reference evidence="3 4" key="1">
    <citation type="journal article" date="2024" name="Nat. Commun.">
        <title>Phylogenomics reveals the evolutionary origins of lichenization in chlorophyte algae.</title>
        <authorList>
            <person name="Puginier C."/>
            <person name="Libourel C."/>
            <person name="Otte J."/>
            <person name="Skaloud P."/>
            <person name="Haon M."/>
            <person name="Grisel S."/>
            <person name="Petersen M."/>
            <person name="Berrin J.G."/>
            <person name="Delaux P.M."/>
            <person name="Dal Grande F."/>
            <person name="Keller J."/>
        </authorList>
    </citation>
    <scope>NUCLEOTIDE SEQUENCE [LARGE SCALE GENOMIC DNA]</scope>
    <source>
        <strain evidence="3 4">SAG 2145</strain>
    </source>
</reference>
<dbReference type="PANTHER" id="PTHR13251:SF3">
    <property type="entry name" value="TRAFFICKING PROTEIN PARTICLE COMPLEX SUBUNIT 10"/>
    <property type="match status" value="1"/>
</dbReference>
<feature type="compositionally biased region" description="Polar residues" evidence="1">
    <location>
        <begin position="689"/>
        <end position="698"/>
    </location>
</feature>
<feature type="compositionally biased region" description="Low complexity" evidence="1">
    <location>
        <begin position="1075"/>
        <end position="1089"/>
    </location>
</feature>
<feature type="compositionally biased region" description="Pro residues" evidence="1">
    <location>
        <begin position="1525"/>
        <end position="1534"/>
    </location>
</feature>
<feature type="region of interest" description="Disordered" evidence="1">
    <location>
        <begin position="1133"/>
        <end position="1185"/>
    </location>
</feature>
<comment type="caution">
    <text evidence="3">The sequence shown here is derived from an EMBL/GenBank/DDBJ whole genome shotgun (WGS) entry which is preliminary data.</text>
</comment>
<dbReference type="GO" id="GO:1990071">
    <property type="term" value="C:TRAPPII protein complex"/>
    <property type="evidence" value="ECO:0007669"/>
    <property type="project" value="InterPro"/>
</dbReference>
<feature type="compositionally biased region" description="Low complexity" evidence="1">
    <location>
        <begin position="1353"/>
        <end position="1382"/>
    </location>
</feature>
<dbReference type="InterPro" id="IPR056913">
    <property type="entry name" value="TRAPPC10/Trs130_N"/>
</dbReference>
<feature type="compositionally biased region" description="Polar residues" evidence="1">
    <location>
        <begin position="408"/>
        <end position="440"/>
    </location>
</feature>
<feature type="compositionally biased region" description="Basic and acidic residues" evidence="1">
    <location>
        <begin position="389"/>
        <end position="398"/>
    </location>
</feature>
<dbReference type="GO" id="GO:0005829">
    <property type="term" value="C:cytosol"/>
    <property type="evidence" value="ECO:0007669"/>
    <property type="project" value="GOC"/>
</dbReference>
<evidence type="ECO:0000313" key="3">
    <source>
        <dbReference type="EMBL" id="KAK9822118.1"/>
    </source>
</evidence>
<feature type="domain" description="TRAPPC10/Trs130 N-terminal" evidence="2">
    <location>
        <begin position="14"/>
        <end position="320"/>
    </location>
</feature>
<name>A0AAW1QLH8_9CHLO</name>
<keyword evidence="4" id="KW-1185">Reference proteome</keyword>
<feature type="compositionally biased region" description="Low complexity" evidence="1">
    <location>
        <begin position="1404"/>
        <end position="1449"/>
    </location>
</feature>
<accession>A0AAW1QLH8</accession>
<dbReference type="Pfam" id="PF23036">
    <property type="entry name" value="TRAPPC10_1st"/>
    <property type="match status" value="1"/>
</dbReference>
<feature type="compositionally biased region" description="Low complexity" evidence="1">
    <location>
        <begin position="671"/>
        <end position="688"/>
    </location>
</feature>
<feature type="compositionally biased region" description="Polar residues" evidence="1">
    <location>
        <begin position="748"/>
        <end position="758"/>
    </location>
</feature>
<feature type="compositionally biased region" description="Polar residues" evidence="1">
    <location>
        <begin position="1143"/>
        <end position="1169"/>
    </location>
</feature>
<feature type="compositionally biased region" description="Basic and acidic residues" evidence="1">
    <location>
        <begin position="774"/>
        <end position="784"/>
    </location>
</feature>
<feature type="region of interest" description="Disordered" evidence="1">
    <location>
        <begin position="1353"/>
        <end position="1459"/>
    </location>
</feature>
<dbReference type="PANTHER" id="PTHR13251">
    <property type="entry name" value="EPILEPSY HOLOPROSENCEPHALY CANDIDATE 1/TMEM1"/>
    <property type="match status" value="1"/>
</dbReference>
<feature type="compositionally biased region" description="Low complexity" evidence="1">
    <location>
        <begin position="484"/>
        <end position="496"/>
    </location>
</feature>
<feature type="region of interest" description="Disordered" evidence="1">
    <location>
        <begin position="1491"/>
        <end position="1535"/>
    </location>
</feature>